<evidence type="ECO:0000313" key="1">
    <source>
        <dbReference type="EMBL" id="MBX23863.1"/>
    </source>
</evidence>
<name>A0A2P2M0V5_RHIMU</name>
<dbReference type="EMBL" id="GGEC01043379">
    <property type="protein sequence ID" value="MBX23863.1"/>
    <property type="molecule type" value="Transcribed_RNA"/>
</dbReference>
<dbReference type="AlphaFoldDB" id="A0A2P2M0V5"/>
<proteinExistence type="predicted"/>
<reference evidence="1" key="1">
    <citation type="submission" date="2018-02" db="EMBL/GenBank/DDBJ databases">
        <title>Rhizophora mucronata_Transcriptome.</title>
        <authorList>
            <person name="Meera S.P."/>
            <person name="Sreeshan A."/>
            <person name="Augustine A."/>
        </authorList>
    </citation>
    <scope>NUCLEOTIDE SEQUENCE</scope>
    <source>
        <tissue evidence="1">Leaf</tissue>
    </source>
</reference>
<accession>A0A2P2M0V5</accession>
<organism evidence="1">
    <name type="scientific">Rhizophora mucronata</name>
    <name type="common">Asiatic mangrove</name>
    <dbReference type="NCBI Taxonomy" id="61149"/>
    <lineage>
        <taxon>Eukaryota</taxon>
        <taxon>Viridiplantae</taxon>
        <taxon>Streptophyta</taxon>
        <taxon>Embryophyta</taxon>
        <taxon>Tracheophyta</taxon>
        <taxon>Spermatophyta</taxon>
        <taxon>Magnoliopsida</taxon>
        <taxon>eudicotyledons</taxon>
        <taxon>Gunneridae</taxon>
        <taxon>Pentapetalae</taxon>
        <taxon>rosids</taxon>
        <taxon>fabids</taxon>
        <taxon>Malpighiales</taxon>
        <taxon>Rhizophoraceae</taxon>
        <taxon>Rhizophora</taxon>
    </lineage>
</organism>
<sequence>MKRNQKWIIVALSFRINSTCDVVWADGHFSCCWTSVSRRCSTP</sequence>
<protein>
    <submittedName>
        <fullName evidence="1">Uncharacterized protein</fullName>
    </submittedName>
</protein>